<dbReference type="PROSITE" id="PS50011">
    <property type="entry name" value="PROTEIN_KINASE_DOM"/>
    <property type="match status" value="1"/>
</dbReference>
<dbReference type="SMART" id="SM00220">
    <property type="entry name" value="S_TKc"/>
    <property type="match status" value="1"/>
</dbReference>
<feature type="transmembrane region" description="Helical" evidence="20">
    <location>
        <begin position="55"/>
        <end position="77"/>
    </location>
</feature>
<evidence type="ECO:0000256" key="15">
    <source>
        <dbReference type="ARBA" id="ARBA00023180"/>
    </source>
</evidence>
<evidence type="ECO:0000256" key="5">
    <source>
        <dbReference type="ARBA" id="ARBA00022527"/>
    </source>
</evidence>
<evidence type="ECO:0000256" key="11">
    <source>
        <dbReference type="ARBA" id="ARBA00022840"/>
    </source>
</evidence>
<keyword evidence="5" id="KW-0723">Serine/threonine-protein kinase</keyword>
<dbReference type="PANTHER" id="PTHR47989">
    <property type="entry name" value="OS01G0750732 PROTEIN"/>
    <property type="match status" value="1"/>
</dbReference>
<dbReference type="FunFam" id="1.10.510.10:FF:000287">
    <property type="entry name" value="probable LRR receptor-like serine/threonine-protein kinase RKF3"/>
    <property type="match status" value="1"/>
</dbReference>
<comment type="catalytic activity">
    <reaction evidence="17">
        <text>L-seryl-[protein] + ATP = O-phospho-L-seryl-[protein] + ADP + H(+)</text>
        <dbReference type="Rhea" id="RHEA:17989"/>
        <dbReference type="Rhea" id="RHEA-COMP:9863"/>
        <dbReference type="Rhea" id="RHEA-COMP:11604"/>
        <dbReference type="ChEBI" id="CHEBI:15378"/>
        <dbReference type="ChEBI" id="CHEBI:29999"/>
        <dbReference type="ChEBI" id="CHEBI:30616"/>
        <dbReference type="ChEBI" id="CHEBI:83421"/>
        <dbReference type="ChEBI" id="CHEBI:456216"/>
        <dbReference type="EC" id="2.7.11.1"/>
    </reaction>
</comment>
<dbReference type="InterPro" id="IPR011009">
    <property type="entry name" value="Kinase-like_dom_sf"/>
</dbReference>
<dbReference type="Gene3D" id="1.10.510.10">
    <property type="entry name" value="Transferase(Phosphotransferase) domain 1"/>
    <property type="match status" value="1"/>
</dbReference>
<dbReference type="InterPro" id="IPR000719">
    <property type="entry name" value="Prot_kinase_dom"/>
</dbReference>
<dbReference type="AlphaFoldDB" id="A0A843XGB9"/>
<evidence type="ECO:0000256" key="3">
    <source>
        <dbReference type="ARBA" id="ARBA00012513"/>
    </source>
</evidence>
<dbReference type="EMBL" id="NMUH01008137">
    <property type="protein sequence ID" value="MQM18366.1"/>
    <property type="molecule type" value="Genomic_DNA"/>
</dbReference>
<sequence length="705" mass="75708">MENKKVGERERENATASVGRPTPILWDSAGVVKEEEQRSRGSRSSRDRKKRMEKAMVVVVVVVVLLLLWAALVAASAQVQAAGTPSASPSPEPAASSSCPLNLSYVSTFPWDSSSCFPNGNHTSCCETLLLLFGVGLSSRLKATGHFRLPDLPTSAACLAAYQSNLTALSFPSTLVSSCFVPSRFVINPDSCAGIQTAQDWTRKLGNSTALDGPCSPDLSDLTRCQSCLDAGIRVSARLTAIDGNETHGQDCFIFTATYAAAFVNQHGPEYPTTAQCILGLPLATSATAPAAAGGKSRSSLVFGLTGAGIAVAVMSAMLVAAYLWFHRRQQMVSGQQSSRSRSRPNTGAIWYNIEELEKATDNFSQKNMIGRGGFGVVYRGVLADGSAVAVKRIMESEFQGDEEFRNEVEIISNLRHRNLLPLRGCCIADGSDDEEGGGGASHRYLVYEFMANGSLDDHIFRRAGTPRGRGPLTWPARKGIILDVAKGLAYLHYGVKPAIYHRDIKPTNILLDGDMRARVADFGLAKQIREGGSHLTTRVAGTHGYLAPEYALYGQLTEKSDVYSFGVVVLEIMSGRRALDMSSTSNTVLITDWVWTLVKAGRGEEVLDASLLGLGGEGEEQQANPRGIMERFVLVGILCAHVMVALRPTIVDALRMLEGDIDLPRIPDRPLPLGHVYDRSAGISAFSSSSASMGPALNAGDMLR</sequence>
<keyword evidence="12 20" id="KW-1133">Transmembrane helix</keyword>
<evidence type="ECO:0000256" key="20">
    <source>
        <dbReference type="SAM" id="Phobius"/>
    </source>
</evidence>
<dbReference type="GO" id="GO:0005524">
    <property type="term" value="F:ATP binding"/>
    <property type="evidence" value="ECO:0007669"/>
    <property type="project" value="UniProtKB-UniRule"/>
</dbReference>
<evidence type="ECO:0000256" key="10">
    <source>
        <dbReference type="ARBA" id="ARBA00022777"/>
    </source>
</evidence>
<feature type="transmembrane region" description="Helical" evidence="20">
    <location>
        <begin position="633"/>
        <end position="651"/>
    </location>
</feature>
<dbReference type="InterPro" id="IPR008271">
    <property type="entry name" value="Ser/Thr_kinase_AS"/>
</dbReference>
<dbReference type="InterPro" id="IPR043891">
    <property type="entry name" value="SPARK"/>
</dbReference>
<dbReference type="FunFam" id="3.30.200.20:FF:000542">
    <property type="entry name" value="Receptor-like serine/threonine-protein kinase At4g25390"/>
    <property type="match status" value="1"/>
</dbReference>
<feature type="compositionally biased region" description="Basic and acidic residues" evidence="19">
    <location>
        <begin position="1"/>
        <end position="13"/>
    </location>
</feature>
<comment type="caution">
    <text evidence="22">The sequence shown here is derived from an EMBL/GenBank/DDBJ whole genome shotgun (WGS) entry which is preliminary data.</text>
</comment>
<evidence type="ECO:0000256" key="19">
    <source>
        <dbReference type="SAM" id="MobiDB-lite"/>
    </source>
</evidence>
<comment type="subcellular location">
    <subcellularLocation>
        <location evidence="1">Cell membrane</location>
        <topology evidence="1">Single-pass membrane protein</topology>
    </subcellularLocation>
    <subcellularLocation>
        <location evidence="2">Membrane</location>
        <topology evidence="2">Single-pass type I membrane protein</topology>
    </subcellularLocation>
</comment>
<keyword evidence="23" id="KW-1185">Reference proteome</keyword>
<evidence type="ECO:0000256" key="16">
    <source>
        <dbReference type="ARBA" id="ARBA00047899"/>
    </source>
</evidence>
<dbReference type="InterPro" id="IPR017441">
    <property type="entry name" value="Protein_kinase_ATP_BS"/>
</dbReference>
<keyword evidence="13 20" id="KW-0472">Membrane</keyword>
<keyword evidence="4" id="KW-1003">Cell membrane</keyword>
<keyword evidence="7 20" id="KW-0812">Transmembrane</keyword>
<accession>A0A843XGB9</accession>
<evidence type="ECO:0000256" key="14">
    <source>
        <dbReference type="ARBA" id="ARBA00023170"/>
    </source>
</evidence>
<reference evidence="22" key="1">
    <citation type="submission" date="2017-07" db="EMBL/GenBank/DDBJ databases">
        <title>Taro Niue Genome Assembly and Annotation.</title>
        <authorList>
            <person name="Atibalentja N."/>
            <person name="Keating K."/>
            <person name="Fields C.J."/>
        </authorList>
    </citation>
    <scope>NUCLEOTIDE SEQUENCE</scope>
    <source>
        <strain evidence="22">Niue_2</strain>
        <tissue evidence="22">Leaf</tissue>
    </source>
</reference>
<dbReference type="PANTHER" id="PTHR47989:SF62">
    <property type="entry name" value="OS05G0423500 PROTEIN"/>
    <property type="match status" value="1"/>
</dbReference>
<dbReference type="GO" id="GO:0005886">
    <property type="term" value="C:plasma membrane"/>
    <property type="evidence" value="ECO:0007669"/>
    <property type="project" value="UniProtKB-SubCell"/>
</dbReference>
<keyword evidence="9 18" id="KW-0547">Nucleotide-binding</keyword>
<evidence type="ECO:0000256" key="6">
    <source>
        <dbReference type="ARBA" id="ARBA00022679"/>
    </source>
</evidence>
<dbReference type="Gene3D" id="3.30.200.20">
    <property type="entry name" value="Phosphorylase Kinase, domain 1"/>
    <property type="match status" value="1"/>
</dbReference>
<dbReference type="EC" id="2.7.11.1" evidence="3"/>
<keyword evidence="8" id="KW-0732">Signal</keyword>
<dbReference type="GO" id="GO:0004674">
    <property type="term" value="F:protein serine/threonine kinase activity"/>
    <property type="evidence" value="ECO:0007669"/>
    <property type="project" value="UniProtKB-KW"/>
</dbReference>
<dbReference type="CDD" id="cd14066">
    <property type="entry name" value="STKc_IRAK"/>
    <property type="match status" value="1"/>
</dbReference>
<dbReference type="Pfam" id="PF00069">
    <property type="entry name" value="Pkinase"/>
    <property type="match status" value="1"/>
</dbReference>
<keyword evidence="15" id="KW-0325">Glycoprotein</keyword>
<name>A0A843XGB9_COLES</name>
<evidence type="ECO:0000256" key="8">
    <source>
        <dbReference type="ARBA" id="ARBA00022729"/>
    </source>
</evidence>
<dbReference type="Pfam" id="PF19160">
    <property type="entry name" value="SPARK"/>
    <property type="match status" value="1"/>
</dbReference>
<comment type="catalytic activity">
    <reaction evidence="16">
        <text>L-threonyl-[protein] + ATP = O-phospho-L-threonyl-[protein] + ADP + H(+)</text>
        <dbReference type="Rhea" id="RHEA:46608"/>
        <dbReference type="Rhea" id="RHEA-COMP:11060"/>
        <dbReference type="Rhea" id="RHEA-COMP:11605"/>
        <dbReference type="ChEBI" id="CHEBI:15378"/>
        <dbReference type="ChEBI" id="CHEBI:30013"/>
        <dbReference type="ChEBI" id="CHEBI:30616"/>
        <dbReference type="ChEBI" id="CHEBI:61977"/>
        <dbReference type="ChEBI" id="CHEBI:456216"/>
        <dbReference type="EC" id="2.7.11.1"/>
    </reaction>
</comment>
<feature type="compositionally biased region" description="Basic residues" evidence="19">
    <location>
        <begin position="40"/>
        <end position="49"/>
    </location>
</feature>
<keyword evidence="6" id="KW-0808">Transferase</keyword>
<evidence type="ECO:0000256" key="9">
    <source>
        <dbReference type="ARBA" id="ARBA00022741"/>
    </source>
</evidence>
<dbReference type="OrthoDB" id="122279at2759"/>
<dbReference type="PROSITE" id="PS00108">
    <property type="entry name" value="PROTEIN_KINASE_ST"/>
    <property type="match status" value="1"/>
</dbReference>
<dbReference type="PROSITE" id="PS00107">
    <property type="entry name" value="PROTEIN_KINASE_ATP"/>
    <property type="match status" value="1"/>
</dbReference>
<dbReference type="Proteomes" id="UP000652761">
    <property type="component" value="Unassembled WGS sequence"/>
</dbReference>
<evidence type="ECO:0000256" key="2">
    <source>
        <dbReference type="ARBA" id="ARBA00004479"/>
    </source>
</evidence>
<evidence type="ECO:0000256" key="17">
    <source>
        <dbReference type="ARBA" id="ARBA00048679"/>
    </source>
</evidence>
<proteinExistence type="predicted"/>
<evidence type="ECO:0000256" key="1">
    <source>
        <dbReference type="ARBA" id="ARBA00004162"/>
    </source>
</evidence>
<feature type="binding site" evidence="18">
    <location>
        <position position="392"/>
    </location>
    <ligand>
        <name>ATP</name>
        <dbReference type="ChEBI" id="CHEBI:30616"/>
    </ligand>
</feature>
<evidence type="ECO:0000313" key="22">
    <source>
        <dbReference type="EMBL" id="MQM18366.1"/>
    </source>
</evidence>
<evidence type="ECO:0000256" key="13">
    <source>
        <dbReference type="ARBA" id="ARBA00023136"/>
    </source>
</evidence>
<keyword evidence="11 18" id="KW-0067">ATP-binding</keyword>
<dbReference type="SUPFAM" id="SSF56112">
    <property type="entry name" value="Protein kinase-like (PK-like)"/>
    <property type="match status" value="1"/>
</dbReference>
<evidence type="ECO:0000256" key="12">
    <source>
        <dbReference type="ARBA" id="ARBA00022989"/>
    </source>
</evidence>
<keyword evidence="10" id="KW-0418">Kinase</keyword>
<feature type="domain" description="Protein kinase" evidence="21">
    <location>
        <begin position="364"/>
        <end position="645"/>
    </location>
</feature>
<evidence type="ECO:0000313" key="23">
    <source>
        <dbReference type="Proteomes" id="UP000652761"/>
    </source>
</evidence>
<keyword evidence="14" id="KW-0675">Receptor</keyword>
<evidence type="ECO:0000259" key="21">
    <source>
        <dbReference type="PROSITE" id="PS50011"/>
    </source>
</evidence>
<feature type="region of interest" description="Disordered" evidence="19">
    <location>
        <begin position="1"/>
        <end position="49"/>
    </location>
</feature>
<protein>
    <recommendedName>
        <fullName evidence="3">non-specific serine/threonine protein kinase</fullName>
        <ecNumber evidence="3">2.7.11.1</ecNumber>
    </recommendedName>
</protein>
<evidence type="ECO:0000256" key="18">
    <source>
        <dbReference type="PROSITE-ProRule" id="PRU10141"/>
    </source>
</evidence>
<feature type="transmembrane region" description="Helical" evidence="20">
    <location>
        <begin position="301"/>
        <end position="326"/>
    </location>
</feature>
<gene>
    <name evidence="22" type="ORF">Taro_051356</name>
</gene>
<organism evidence="22 23">
    <name type="scientific">Colocasia esculenta</name>
    <name type="common">Wild taro</name>
    <name type="synonym">Arum esculentum</name>
    <dbReference type="NCBI Taxonomy" id="4460"/>
    <lineage>
        <taxon>Eukaryota</taxon>
        <taxon>Viridiplantae</taxon>
        <taxon>Streptophyta</taxon>
        <taxon>Embryophyta</taxon>
        <taxon>Tracheophyta</taxon>
        <taxon>Spermatophyta</taxon>
        <taxon>Magnoliopsida</taxon>
        <taxon>Liliopsida</taxon>
        <taxon>Araceae</taxon>
        <taxon>Aroideae</taxon>
        <taxon>Colocasieae</taxon>
        <taxon>Colocasia</taxon>
    </lineage>
</organism>
<evidence type="ECO:0000256" key="4">
    <source>
        <dbReference type="ARBA" id="ARBA00022475"/>
    </source>
</evidence>
<evidence type="ECO:0000256" key="7">
    <source>
        <dbReference type="ARBA" id="ARBA00022692"/>
    </source>
</evidence>